<dbReference type="SMART" id="SM01233">
    <property type="entry name" value="HABP4_PAI-RBP1"/>
    <property type="match status" value="1"/>
</dbReference>
<evidence type="ECO:0000313" key="4">
    <source>
        <dbReference type="EnsemblMetazoa" id="KAF7491499.1"/>
    </source>
</evidence>
<reference evidence="4" key="3">
    <citation type="submission" date="2022-06" db="UniProtKB">
        <authorList>
            <consortium name="EnsemblMetazoa"/>
        </authorList>
    </citation>
    <scope>IDENTIFICATION</scope>
</reference>
<name>A0A834R5X2_SARSC</name>
<organism evidence="3">
    <name type="scientific">Sarcoptes scabiei</name>
    <name type="common">Itch mite</name>
    <name type="synonym">Acarus scabiei</name>
    <dbReference type="NCBI Taxonomy" id="52283"/>
    <lineage>
        <taxon>Eukaryota</taxon>
        <taxon>Metazoa</taxon>
        <taxon>Ecdysozoa</taxon>
        <taxon>Arthropoda</taxon>
        <taxon>Chelicerata</taxon>
        <taxon>Arachnida</taxon>
        <taxon>Acari</taxon>
        <taxon>Acariformes</taxon>
        <taxon>Sarcoptiformes</taxon>
        <taxon>Astigmata</taxon>
        <taxon>Psoroptidia</taxon>
        <taxon>Sarcoptoidea</taxon>
        <taxon>Sarcoptidae</taxon>
        <taxon>Sarcoptinae</taxon>
        <taxon>Sarcoptes</taxon>
    </lineage>
</organism>
<feature type="compositionally biased region" description="Low complexity" evidence="1">
    <location>
        <begin position="46"/>
        <end position="82"/>
    </location>
</feature>
<evidence type="ECO:0000313" key="5">
    <source>
        <dbReference type="Proteomes" id="UP000070412"/>
    </source>
</evidence>
<feature type="compositionally biased region" description="Basic and acidic residues" evidence="1">
    <location>
        <begin position="278"/>
        <end position="305"/>
    </location>
</feature>
<dbReference type="Proteomes" id="UP000070412">
    <property type="component" value="Unassembled WGS sequence"/>
</dbReference>
<evidence type="ECO:0000259" key="2">
    <source>
        <dbReference type="SMART" id="SM01233"/>
    </source>
</evidence>
<sequence>MEAAYGIGVRNRYALFLEDDSSDPFTLMNNAVVSSTSSNENHHHSQQQNQNQSESFSSKKGGSHSQNKSNHHQQQQQQSSNKTGGFVQSSSSKQSTPNNATNQNKSSALSESKPNVMANQKSEGGRSNRGPRSGQQSRGSNAASGGNSGNRENQENRAQRSPRNPESKEDGDFKNSKELRGEKVENRRNGFTRGGRSGDRGGRFHNKREYNRHSGSDRSGVKSTEKREGGGPHNWGKIDDFNDQAETGLTNGTGKANEHDKTLDESYNENEEQGSGGDNEHVENEPKSDEPQLKTLDEYKREMEEKRVHTQFNIRKAGEGEDKTKWKKTYVLKKKPIVEEEEVEYEEIEVEEDTTKRRNRQVLDIEVGFRPAEGGREVFRRGRGGPGRAGGRRNDSNRASTGNNPSNGSHRGGGGSQGGRGSGRSGRDRNRFQPAPKFDDPNDFPSLSSQK</sequence>
<dbReference type="GO" id="GO:0005737">
    <property type="term" value="C:cytoplasm"/>
    <property type="evidence" value="ECO:0007669"/>
    <property type="project" value="TreeGrafter"/>
</dbReference>
<dbReference type="PANTHER" id="PTHR12299:SF17">
    <property type="entry name" value="AT19571P-RELATED"/>
    <property type="match status" value="1"/>
</dbReference>
<dbReference type="PANTHER" id="PTHR12299">
    <property type="entry name" value="HYALURONIC ACID-BINDING PROTEIN 4"/>
    <property type="match status" value="1"/>
</dbReference>
<evidence type="ECO:0000256" key="1">
    <source>
        <dbReference type="SAM" id="MobiDB-lite"/>
    </source>
</evidence>
<dbReference type="InterPro" id="IPR006861">
    <property type="entry name" value="HABP4_PAIRBP1-bd"/>
</dbReference>
<feature type="domain" description="Hyaluronan/mRNA-binding protein" evidence="2">
    <location>
        <begin position="206"/>
        <end position="320"/>
    </location>
</feature>
<feature type="compositionally biased region" description="Basic and acidic residues" evidence="1">
    <location>
        <begin position="196"/>
        <end position="240"/>
    </location>
</feature>
<dbReference type="GO" id="GO:0003723">
    <property type="term" value="F:RNA binding"/>
    <property type="evidence" value="ECO:0007669"/>
    <property type="project" value="InterPro"/>
</dbReference>
<reference evidence="3" key="2">
    <citation type="submission" date="2020-01" db="EMBL/GenBank/DDBJ databases">
        <authorList>
            <person name="Korhonen P.K.K."/>
            <person name="Guangxu M.G."/>
            <person name="Wang T.W."/>
            <person name="Stroehlein A.J.S."/>
            <person name="Young N.D."/>
            <person name="Ang C.-S.A."/>
            <person name="Fernando D.W.F."/>
            <person name="Lu H.L."/>
            <person name="Taylor S.T."/>
            <person name="Ehtesham M.E.M."/>
            <person name="Najaraj S.H.N."/>
            <person name="Harsha G.H.G."/>
            <person name="Madugundu A.M."/>
            <person name="Renuse S.R."/>
            <person name="Holt D.H."/>
            <person name="Pandey A.P."/>
            <person name="Papenfuss A.P."/>
            <person name="Gasser R.B.G."/>
            <person name="Fischer K.F."/>
        </authorList>
    </citation>
    <scope>NUCLEOTIDE SEQUENCE</scope>
    <source>
        <strain evidence="3">SSS_KF_BRIS2020</strain>
    </source>
</reference>
<protein>
    <submittedName>
        <fullName evidence="3">Plasminogen activator inhibitor 1 RNA-binding protein</fullName>
    </submittedName>
</protein>
<keyword evidence="5" id="KW-1185">Reference proteome</keyword>
<dbReference type="Pfam" id="PF04774">
    <property type="entry name" value="HABP4_PAI-RBP1"/>
    <property type="match status" value="1"/>
</dbReference>
<accession>A0A834R5X2</accession>
<dbReference type="EnsemblMetazoa" id="SSS_7235s_mrna">
    <property type="protein sequence ID" value="KAF7491499.1"/>
    <property type="gene ID" value="SSS_7235"/>
</dbReference>
<feature type="region of interest" description="Disordered" evidence="1">
    <location>
        <begin position="22"/>
        <end position="305"/>
    </location>
</feature>
<dbReference type="OMA" id="EEMNGFQ"/>
<proteinExistence type="predicted"/>
<feature type="compositionally biased region" description="Polar residues" evidence="1">
    <location>
        <begin position="86"/>
        <end position="122"/>
    </location>
</feature>
<feature type="compositionally biased region" description="Basic and acidic residues" evidence="1">
    <location>
        <begin position="152"/>
        <end position="188"/>
    </location>
</feature>
<evidence type="ECO:0000313" key="3">
    <source>
        <dbReference type="EMBL" id="KAF7491499.1"/>
    </source>
</evidence>
<feature type="compositionally biased region" description="Gly residues" evidence="1">
    <location>
        <begin position="410"/>
        <end position="424"/>
    </location>
</feature>
<dbReference type="InterPro" id="IPR039764">
    <property type="entry name" value="HABP4/SERBP1-like"/>
</dbReference>
<dbReference type="OrthoDB" id="6022699at2759"/>
<feature type="compositionally biased region" description="Polar residues" evidence="1">
    <location>
        <begin position="23"/>
        <end position="33"/>
    </location>
</feature>
<feature type="compositionally biased region" description="Polar residues" evidence="1">
    <location>
        <begin position="244"/>
        <end position="254"/>
    </location>
</feature>
<feature type="compositionally biased region" description="Low complexity" evidence="1">
    <location>
        <begin position="133"/>
        <end position="151"/>
    </location>
</feature>
<dbReference type="AlphaFoldDB" id="A0A834R5X2"/>
<gene>
    <name evidence="3" type="ORF">SSS_7235</name>
</gene>
<feature type="region of interest" description="Disordered" evidence="1">
    <location>
        <begin position="368"/>
        <end position="451"/>
    </location>
</feature>
<dbReference type="GO" id="GO:0005634">
    <property type="term" value="C:nucleus"/>
    <property type="evidence" value="ECO:0007669"/>
    <property type="project" value="TreeGrafter"/>
</dbReference>
<reference evidence="5" key="1">
    <citation type="journal article" date="2020" name="PLoS Negl. Trop. Dis.">
        <title>High-quality nuclear genome for Sarcoptes scabiei-A critical resource for a neglected parasite.</title>
        <authorList>
            <person name="Korhonen P.K."/>
            <person name="Gasser R.B."/>
            <person name="Ma G."/>
            <person name="Wang T."/>
            <person name="Stroehlein A.J."/>
            <person name="Young N.D."/>
            <person name="Ang C.S."/>
            <person name="Fernando D.D."/>
            <person name="Lu H.C."/>
            <person name="Taylor S."/>
            <person name="Reynolds S.L."/>
            <person name="Mofiz E."/>
            <person name="Najaraj S.H."/>
            <person name="Gowda H."/>
            <person name="Madugundu A."/>
            <person name="Renuse S."/>
            <person name="Holt D."/>
            <person name="Pandey A."/>
            <person name="Papenfuss A.T."/>
            <person name="Fischer K."/>
        </authorList>
    </citation>
    <scope>NUCLEOTIDE SEQUENCE [LARGE SCALE GENOMIC DNA]</scope>
</reference>
<dbReference type="EMBL" id="WVUK01000059">
    <property type="protein sequence ID" value="KAF7491499.1"/>
    <property type="molecule type" value="Genomic_DNA"/>
</dbReference>